<keyword evidence="2" id="KW-1185">Reference proteome</keyword>
<accession>A0A8S0RI59</accession>
<dbReference type="Proteomes" id="UP000594638">
    <property type="component" value="Unassembled WGS sequence"/>
</dbReference>
<dbReference type="Gramene" id="OE9A040971T1">
    <property type="protein sequence ID" value="OE9A040971C1"/>
    <property type="gene ID" value="OE9A040971"/>
</dbReference>
<sequence>MVMSRMTPPFYLGQQPTEHIWVHLFTSVDQWGFLTSLWQHHHSSQLLRSRNHLWADRLRQLPRAQRRPRGSNKKQLYQFCELLDITFVNGVEEEVKIYELKKDDFSVQLNSRVSTLGCFCGAQEIVHVEEQLNTVA</sequence>
<comment type="caution">
    <text evidence="1">The sequence shown here is derived from an EMBL/GenBank/DDBJ whole genome shotgun (WGS) entry which is preliminary data.</text>
</comment>
<name>A0A8S0RI59_OLEEU</name>
<evidence type="ECO:0000313" key="2">
    <source>
        <dbReference type="Proteomes" id="UP000594638"/>
    </source>
</evidence>
<evidence type="ECO:0000313" key="1">
    <source>
        <dbReference type="EMBL" id="CAA2978495.1"/>
    </source>
</evidence>
<dbReference type="AlphaFoldDB" id="A0A8S0RI59"/>
<gene>
    <name evidence="1" type="ORF">OLEA9_A040971</name>
</gene>
<proteinExistence type="predicted"/>
<reference evidence="1 2" key="1">
    <citation type="submission" date="2019-12" db="EMBL/GenBank/DDBJ databases">
        <authorList>
            <person name="Alioto T."/>
            <person name="Alioto T."/>
            <person name="Gomez Garrido J."/>
        </authorList>
    </citation>
    <scope>NUCLEOTIDE SEQUENCE [LARGE SCALE GENOMIC DNA]</scope>
</reference>
<organism evidence="1 2">
    <name type="scientific">Olea europaea subsp. europaea</name>
    <dbReference type="NCBI Taxonomy" id="158383"/>
    <lineage>
        <taxon>Eukaryota</taxon>
        <taxon>Viridiplantae</taxon>
        <taxon>Streptophyta</taxon>
        <taxon>Embryophyta</taxon>
        <taxon>Tracheophyta</taxon>
        <taxon>Spermatophyta</taxon>
        <taxon>Magnoliopsida</taxon>
        <taxon>eudicotyledons</taxon>
        <taxon>Gunneridae</taxon>
        <taxon>Pentapetalae</taxon>
        <taxon>asterids</taxon>
        <taxon>lamiids</taxon>
        <taxon>Lamiales</taxon>
        <taxon>Oleaceae</taxon>
        <taxon>Oleeae</taxon>
        <taxon>Olea</taxon>
    </lineage>
</organism>
<dbReference type="EMBL" id="CACTIH010003619">
    <property type="protein sequence ID" value="CAA2978495.1"/>
    <property type="molecule type" value="Genomic_DNA"/>
</dbReference>
<protein>
    <submittedName>
        <fullName evidence="1">Uncharacterized protein</fullName>
    </submittedName>
</protein>